<keyword evidence="5" id="KW-1185">Reference proteome</keyword>
<name>A0A562PTL9_9PSED</name>
<dbReference type="Proteomes" id="UP000316905">
    <property type="component" value="Unassembled WGS sequence"/>
</dbReference>
<dbReference type="InterPro" id="IPR016181">
    <property type="entry name" value="Acyl_CoA_acyltransferase"/>
</dbReference>
<evidence type="ECO:0000256" key="2">
    <source>
        <dbReference type="ARBA" id="ARBA00023315"/>
    </source>
</evidence>
<sequence>MIAATNHAVWRSLWQRYLAFYQTTLPDDILSLTWQRLLDPAEPMQAALAWQDGHAVGLVHWIYHRSCWTAGHYCYLQDLFVQEEVRGQGVGRELISYVQAAARAKACSRVYWLTHESNHDAQRLYDQVAERSGFIQFRQSLL</sequence>
<comment type="caution">
    <text evidence="4">The sequence shown here is derived from an EMBL/GenBank/DDBJ whole genome shotgun (WGS) entry which is preliminary data.</text>
</comment>
<dbReference type="InterPro" id="IPR000182">
    <property type="entry name" value="GNAT_dom"/>
</dbReference>
<organism evidence="4 5">
    <name type="scientific">Pseudomonas duriflava</name>
    <dbReference type="NCBI Taxonomy" id="459528"/>
    <lineage>
        <taxon>Bacteria</taxon>
        <taxon>Pseudomonadati</taxon>
        <taxon>Pseudomonadota</taxon>
        <taxon>Gammaproteobacteria</taxon>
        <taxon>Pseudomonadales</taxon>
        <taxon>Pseudomonadaceae</taxon>
        <taxon>Pseudomonas</taxon>
    </lineage>
</organism>
<dbReference type="GO" id="GO:0008080">
    <property type="term" value="F:N-acetyltransferase activity"/>
    <property type="evidence" value="ECO:0007669"/>
    <property type="project" value="TreeGrafter"/>
</dbReference>
<dbReference type="PANTHER" id="PTHR10545">
    <property type="entry name" value="DIAMINE N-ACETYLTRANSFERASE"/>
    <property type="match status" value="1"/>
</dbReference>
<evidence type="ECO:0000259" key="3">
    <source>
        <dbReference type="PROSITE" id="PS51186"/>
    </source>
</evidence>
<keyword evidence="1 4" id="KW-0808">Transferase</keyword>
<dbReference type="PANTHER" id="PTHR10545:SF42">
    <property type="entry name" value="ACETYLTRANSFERASE"/>
    <property type="match status" value="1"/>
</dbReference>
<dbReference type="InterPro" id="IPR051016">
    <property type="entry name" value="Diverse_Substrate_AcTransf"/>
</dbReference>
<dbReference type="Pfam" id="PF00583">
    <property type="entry name" value="Acetyltransf_1"/>
    <property type="match status" value="1"/>
</dbReference>
<accession>A0A562PTL9</accession>
<dbReference type="SUPFAM" id="SSF55729">
    <property type="entry name" value="Acyl-CoA N-acyltransferases (Nat)"/>
    <property type="match status" value="1"/>
</dbReference>
<reference evidence="4 5" key="1">
    <citation type="journal article" date="2015" name="Stand. Genomic Sci.">
        <title>Genomic Encyclopedia of Bacterial and Archaeal Type Strains, Phase III: the genomes of soil and plant-associated and newly described type strains.</title>
        <authorList>
            <person name="Whitman W.B."/>
            <person name="Woyke T."/>
            <person name="Klenk H.P."/>
            <person name="Zhou Y."/>
            <person name="Lilburn T.G."/>
            <person name="Beck B.J."/>
            <person name="De Vos P."/>
            <person name="Vandamme P."/>
            <person name="Eisen J.A."/>
            <person name="Garrity G."/>
            <person name="Hugenholtz P."/>
            <person name="Kyrpides N.C."/>
        </authorList>
    </citation>
    <scope>NUCLEOTIDE SEQUENCE [LARGE SCALE GENOMIC DNA]</scope>
    <source>
        <strain evidence="4 5">CGMCC 1.6858</strain>
    </source>
</reference>
<dbReference type="Gene3D" id="3.40.630.30">
    <property type="match status" value="1"/>
</dbReference>
<keyword evidence="2" id="KW-0012">Acyltransferase</keyword>
<evidence type="ECO:0000313" key="5">
    <source>
        <dbReference type="Proteomes" id="UP000316905"/>
    </source>
</evidence>
<dbReference type="CDD" id="cd04301">
    <property type="entry name" value="NAT_SF"/>
    <property type="match status" value="1"/>
</dbReference>
<evidence type="ECO:0000256" key="1">
    <source>
        <dbReference type="ARBA" id="ARBA00022679"/>
    </source>
</evidence>
<feature type="domain" description="N-acetyltransferase" evidence="3">
    <location>
        <begin position="4"/>
        <end position="142"/>
    </location>
</feature>
<dbReference type="PROSITE" id="PS51186">
    <property type="entry name" value="GNAT"/>
    <property type="match status" value="1"/>
</dbReference>
<protein>
    <submittedName>
        <fullName evidence="4">Acetyltransferase (GNAT) family protein</fullName>
    </submittedName>
</protein>
<evidence type="ECO:0000313" key="4">
    <source>
        <dbReference type="EMBL" id="TWI47792.1"/>
    </source>
</evidence>
<proteinExistence type="predicted"/>
<dbReference type="EMBL" id="VLKY01000023">
    <property type="protein sequence ID" value="TWI47792.1"/>
    <property type="molecule type" value="Genomic_DNA"/>
</dbReference>
<dbReference type="AlphaFoldDB" id="A0A562PTL9"/>
<gene>
    <name evidence="4" type="ORF">IQ22_04304</name>
</gene>